<protein>
    <submittedName>
        <fullName evidence="3">Universal stress protein</fullName>
    </submittedName>
</protein>
<dbReference type="SUPFAM" id="SSF52402">
    <property type="entry name" value="Adenine nucleotide alpha hydrolases-like"/>
    <property type="match status" value="1"/>
</dbReference>
<dbReference type="PRINTS" id="PR01438">
    <property type="entry name" value="UNVRSLSTRESS"/>
</dbReference>
<dbReference type="EMBL" id="JAFLCK010000011">
    <property type="protein sequence ID" value="MBN8660539.1"/>
    <property type="molecule type" value="Genomic_DNA"/>
</dbReference>
<dbReference type="CDD" id="cd00293">
    <property type="entry name" value="USP-like"/>
    <property type="match status" value="1"/>
</dbReference>
<sequence>MRVMLAIDGSECSKNALDHVAKRPWRKEDCFLIAHVVEPMPVDIGIAYVPNAYSQTDGAVAEAANALVSAALKELREALPEATLESRVAFGMVKAELVGIAKEWHADLMVMGSHGRKGFNRLLLGSVAEEVMKAAPCSVEIVKQH</sequence>
<feature type="domain" description="UspA" evidence="2">
    <location>
        <begin position="2"/>
        <end position="143"/>
    </location>
</feature>
<dbReference type="PANTHER" id="PTHR43010:SF1">
    <property type="entry name" value="USPA DOMAIN-CONTAINING PROTEIN"/>
    <property type="match status" value="1"/>
</dbReference>
<dbReference type="InterPro" id="IPR051688">
    <property type="entry name" value="USP_A"/>
</dbReference>
<dbReference type="InterPro" id="IPR006016">
    <property type="entry name" value="UspA"/>
</dbReference>
<dbReference type="Proteomes" id="UP000664277">
    <property type="component" value="Unassembled WGS sequence"/>
</dbReference>
<dbReference type="Gene3D" id="3.40.50.620">
    <property type="entry name" value="HUPs"/>
    <property type="match status" value="1"/>
</dbReference>
<dbReference type="Pfam" id="PF00582">
    <property type="entry name" value="Usp"/>
    <property type="match status" value="1"/>
</dbReference>
<proteinExistence type="inferred from homology"/>
<dbReference type="AlphaFoldDB" id="A0A8J7P7D7"/>
<evidence type="ECO:0000313" key="3">
    <source>
        <dbReference type="EMBL" id="MBN8660539.1"/>
    </source>
</evidence>
<organism evidence="3 4">
    <name type="scientific">Candidatus Obscuribacter phosphatis</name>
    <dbReference type="NCBI Taxonomy" id="1906157"/>
    <lineage>
        <taxon>Bacteria</taxon>
        <taxon>Bacillati</taxon>
        <taxon>Candidatus Melainabacteria</taxon>
        <taxon>Candidatus Obscuribacterales</taxon>
        <taxon>Candidatus Obscuribacteraceae</taxon>
        <taxon>Candidatus Obscuribacter</taxon>
    </lineage>
</organism>
<gene>
    <name evidence="3" type="ORF">J0M35_09270</name>
</gene>
<reference evidence="3" key="1">
    <citation type="submission" date="2021-02" db="EMBL/GenBank/DDBJ databases">
        <title>Genome-Resolved Metagenomics of a Microbial Community Performing Photosynthetic Biological Nutrient Removal.</title>
        <authorList>
            <person name="Mcdaniel E.A."/>
        </authorList>
    </citation>
    <scope>NUCLEOTIDE SEQUENCE</scope>
    <source>
        <strain evidence="3">UWPOB_OBS1</strain>
    </source>
</reference>
<dbReference type="PANTHER" id="PTHR43010">
    <property type="entry name" value="UNIVERSAL STRESS PROTEIN SLR1230"/>
    <property type="match status" value="1"/>
</dbReference>
<accession>A0A8J7P7D7</accession>
<dbReference type="InterPro" id="IPR006015">
    <property type="entry name" value="Universal_stress_UspA"/>
</dbReference>
<evidence type="ECO:0000256" key="1">
    <source>
        <dbReference type="ARBA" id="ARBA00008791"/>
    </source>
</evidence>
<evidence type="ECO:0000313" key="4">
    <source>
        <dbReference type="Proteomes" id="UP000664277"/>
    </source>
</evidence>
<comment type="similarity">
    <text evidence="1">Belongs to the universal stress protein A family.</text>
</comment>
<comment type="caution">
    <text evidence="3">The sequence shown here is derived from an EMBL/GenBank/DDBJ whole genome shotgun (WGS) entry which is preliminary data.</text>
</comment>
<name>A0A8J7P7D7_9BACT</name>
<evidence type="ECO:0000259" key="2">
    <source>
        <dbReference type="Pfam" id="PF00582"/>
    </source>
</evidence>
<dbReference type="InterPro" id="IPR014729">
    <property type="entry name" value="Rossmann-like_a/b/a_fold"/>
</dbReference>